<dbReference type="RefSeq" id="WP_224196115.1">
    <property type="nucleotide sequence ID" value="NZ_JAIRAU010000047.1"/>
</dbReference>
<comment type="caution">
    <text evidence="2">The sequence shown here is derived from an EMBL/GenBank/DDBJ whole genome shotgun (WGS) entry which is preliminary data.</text>
</comment>
<evidence type="ECO:0000313" key="2">
    <source>
        <dbReference type="EMBL" id="MBZ5714390.1"/>
    </source>
</evidence>
<keyword evidence="3" id="KW-1185">Reference proteome</keyword>
<gene>
    <name evidence="2" type="ORF">K7C98_34600</name>
</gene>
<organism evidence="2 3">
    <name type="scientific">Nannocystis pusilla</name>
    <dbReference type="NCBI Taxonomy" id="889268"/>
    <lineage>
        <taxon>Bacteria</taxon>
        <taxon>Pseudomonadati</taxon>
        <taxon>Myxococcota</taxon>
        <taxon>Polyangia</taxon>
        <taxon>Nannocystales</taxon>
        <taxon>Nannocystaceae</taxon>
        <taxon>Nannocystis</taxon>
    </lineage>
</organism>
<reference evidence="2" key="1">
    <citation type="submission" date="2021-08" db="EMBL/GenBank/DDBJ databases">
        <authorList>
            <person name="Stevens D.C."/>
        </authorList>
    </citation>
    <scope>NUCLEOTIDE SEQUENCE</scope>
    <source>
        <strain evidence="2">DSM 53165</strain>
    </source>
</reference>
<protein>
    <submittedName>
        <fullName evidence="2">Uncharacterized protein</fullName>
    </submittedName>
</protein>
<accession>A0ABS7U1I8</accession>
<dbReference type="EMBL" id="JAIRAU010000047">
    <property type="protein sequence ID" value="MBZ5714390.1"/>
    <property type="molecule type" value="Genomic_DNA"/>
</dbReference>
<proteinExistence type="predicted"/>
<evidence type="ECO:0000313" key="3">
    <source>
        <dbReference type="Proteomes" id="UP001139031"/>
    </source>
</evidence>
<dbReference type="Proteomes" id="UP001139031">
    <property type="component" value="Unassembled WGS sequence"/>
</dbReference>
<sequence>MTRRAAPSAPASDRPRPGSLAASRRGLLLAVAVAAAAGPACDEKFQSFLRNASDRHVEREKKKEADAVRLATEEAVISPPVRAAIALVRASDYDFVSVTSDGTRKRYSGFDFAGMLETKTRWLGRGLEGLSTWLDQIGGRTFFGGRSYLVRLPDGRELNFRSWLEAEIAALPTALPATEPPP</sequence>
<evidence type="ECO:0000256" key="1">
    <source>
        <dbReference type="SAM" id="MobiDB-lite"/>
    </source>
</evidence>
<name>A0ABS7U1I8_9BACT</name>
<feature type="region of interest" description="Disordered" evidence="1">
    <location>
        <begin position="1"/>
        <end position="20"/>
    </location>
</feature>